<name>A0ACA9PKW3_9GLOM</name>
<reference evidence="1" key="1">
    <citation type="submission" date="2021-06" db="EMBL/GenBank/DDBJ databases">
        <authorList>
            <person name="Kallberg Y."/>
            <person name="Tangrot J."/>
            <person name="Rosling A."/>
        </authorList>
    </citation>
    <scope>NUCLEOTIDE SEQUENCE</scope>
    <source>
        <strain evidence="1">MA461A</strain>
    </source>
</reference>
<accession>A0ACA9PKW3</accession>
<evidence type="ECO:0000313" key="2">
    <source>
        <dbReference type="Proteomes" id="UP000789920"/>
    </source>
</evidence>
<feature type="non-terminal residue" evidence="1">
    <location>
        <position position="41"/>
    </location>
</feature>
<protein>
    <submittedName>
        <fullName evidence="1">15745_t:CDS:1</fullName>
    </submittedName>
</protein>
<sequence>MSTQNVETHDAIKQSKCSPKETALSLSLNEEMPIDEDNSDI</sequence>
<proteinExistence type="predicted"/>
<dbReference type="EMBL" id="CAJVQC010021617">
    <property type="protein sequence ID" value="CAG8714199.1"/>
    <property type="molecule type" value="Genomic_DNA"/>
</dbReference>
<keyword evidence="2" id="KW-1185">Reference proteome</keyword>
<evidence type="ECO:0000313" key="1">
    <source>
        <dbReference type="EMBL" id="CAG8714199.1"/>
    </source>
</evidence>
<comment type="caution">
    <text evidence="1">The sequence shown here is derived from an EMBL/GenBank/DDBJ whole genome shotgun (WGS) entry which is preliminary data.</text>
</comment>
<organism evidence="1 2">
    <name type="scientific">Racocetra persica</name>
    <dbReference type="NCBI Taxonomy" id="160502"/>
    <lineage>
        <taxon>Eukaryota</taxon>
        <taxon>Fungi</taxon>
        <taxon>Fungi incertae sedis</taxon>
        <taxon>Mucoromycota</taxon>
        <taxon>Glomeromycotina</taxon>
        <taxon>Glomeromycetes</taxon>
        <taxon>Diversisporales</taxon>
        <taxon>Gigasporaceae</taxon>
        <taxon>Racocetra</taxon>
    </lineage>
</organism>
<gene>
    <name evidence="1" type="ORF">RPERSI_LOCUS10763</name>
</gene>
<dbReference type="Proteomes" id="UP000789920">
    <property type="component" value="Unassembled WGS sequence"/>
</dbReference>